<reference evidence="2 3" key="1">
    <citation type="submission" date="2018-12" db="EMBL/GenBank/DDBJ databases">
        <title>Draft genome sequence of Xylaria grammica IHI A82.</title>
        <authorList>
            <person name="Buettner E."/>
            <person name="Kellner H."/>
        </authorList>
    </citation>
    <scope>NUCLEOTIDE SEQUENCE [LARGE SCALE GENOMIC DNA]</scope>
    <source>
        <strain evidence="2 3">IHI A82</strain>
    </source>
</reference>
<name>A0A439CZT5_9PEZI</name>
<protein>
    <submittedName>
        <fullName evidence="2">Uncharacterized protein</fullName>
    </submittedName>
</protein>
<comment type="caution">
    <text evidence="2">The sequence shown here is derived from an EMBL/GenBank/DDBJ whole genome shotgun (WGS) entry which is preliminary data.</text>
</comment>
<dbReference type="EMBL" id="RYZI01000241">
    <property type="protein sequence ID" value="RWA07719.1"/>
    <property type="molecule type" value="Genomic_DNA"/>
</dbReference>
<proteinExistence type="predicted"/>
<gene>
    <name evidence="2" type="ORF">EKO27_g7383</name>
</gene>
<sequence length="79" mass="8848">MKSSIALLLASALLALAAPTPEDDKVARQIANYYATVYEDVEPEVVARGEERWGVEDYEDKKAVAREEINWGVADYEDE</sequence>
<accession>A0A439CZT5</accession>
<feature type="signal peptide" evidence="1">
    <location>
        <begin position="1"/>
        <end position="17"/>
    </location>
</feature>
<evidence type="ECO:0000313" key="3">
    <source>
        <dbReference type="Proteomes" id="UP000286045"/>
    </source>
</evidence>
<dbReference type="Proteomes" id="UP000286045">
    <property type="component" value="Unassembled WGS sequence"/>
</dbReference>
<keyword evidence="3" id="KW-1185">Reference proteome</keyword>
<organism evidence="2 3">
    <name type="scientific">Xylaria grammica</name>
    <dbReference type="NCBI Taxonomy" id="363999"/>
    <lineage>
        <taxon>Eukaryota</taxon>
        <taxon>Fungi</taxon>
        <taxon>Dikarya</taxon>
        <taxon>Ascomycota</taxon>
        <taxon>Pezizomycotina</taxon>
        <taxon>Sordariomycetes</taxon>
        <taxon>Xylariomycetidae</taxon>
        <taxon>Xylariales</taxon>
        <taxon>Xylariaceae</taxon>
        <taxon>Xylaria</taxon>
    </lineage>
</organism>
<dbReference type="AlphaFoldDB" id="A0A439CZT5"/>
<evidence type="ECO:0000313" key="2">
    <source>
        <dbReference type="EMBL" id="RWA07719.1"/>
    </source>
</evidence>
<keyword evidence="1" id="KW-0732">Signal</keyword>
<feature type="chain" id="PRO_5019236198" evidence="1">
    <location>
        <begin position="18"/>
        <end position="79"/>
    </location>
</feature>
<evidence type="ECO:0000256" key="1">
    <source>
        <dbReference type="SAM" id="SignalP"/>
    </source>
</evidence>